<dbReference type="Gene3D" id="2.80.10.50">
    <property type="match status" value="1"/>
</dbReference>
<sequence length="191" mass="21942">MAMANRTTVYGPCVQFAGTVKNDIYFEEVEIGDYESDCFTITKTSFKTYIQRGIYFLVAHKNHLQFETRYETPMTDGQFIISTYKDCGRTQLGCTPAMLMVSIEEKKRIMFCCEEDNKKVVKLQDHTPLTDIKGSSNEALFFLRYMRACTGCCKIESSIWRNWFLAIEAEGDSPKKLVLKEGSVAEFKFSI</sequence>
<evidence type="ECO:0000256" key="1">
    <source>
        <dbReference type="ARBA" id="ARBA00004613"/>
    </source>
</evidence>
<evidence type="ECO:0000313" key="4">
    <source>
        <dbReference type="EMBL" id="KAJ8397208.1"/>
    </source>
</evidence>
<keyword evidence="3" id="KW-0964">Secreted</keyword>
<dbReference type="AlphaFoldDB" id="A0AAD7S794"/>
<accession>A0AAD7S794</accession>
<keyword evidence="5" id="KW-1185">Reference proteome</keyword>
<dbReference type="GO" id="GO:0005125">
    <property type="term" value="F:cytokine activity"/>
    <property type="evidence" value="ECO:0007669"/>
    <property type="project" value="InterPro"/>
</dbReference>
<dbReference type="SUPFAM" id="SSF50353">
    <property type="entry name" value="Cytokine"/>
    <property type="match status" value="1"/>
</dbReference>
<name>A0AAD7S794_9TELE</name>
<dbReference type="GO" id="GO:0006955">
    <property type="term" value="P:immune response"/>
    <property type="evidence" value="ECO:0007669"/>
    <property type="project" value="InterPro"/>
</dbReference>
<dbReference type="Proteomes" id="UP001221898">
    <property type="component" value="Unassembled WGS sequence"/>
</dbReference>
<comment type="caution">
    <text evidence="4">The sequence shown here is derived from an EMBL/GenBank/DDBJ whole genome shotgun (WGS) entry which is preliminary data.</text>
</comment>
<comment type="subcellular location">
    <subcellularLocation>
        <location evidence="1">Secreted</location>
    </subcellularLocation>
</comment>
<reference evidence="4" key="1">
    <citation type="journal article" date="2023" name="Science">
        <title>Genome structures resolve the early diversification of teleost fishes.</title>
        <authorList>
            <person name="Parey E."/>
            <person name="Louis A."/>
            <person name="Montfort J."/>
            <person name="Bouchez O."/>
            <person name="Roques C."/>
            <person name="Iampietro C."/>
            <person name="Lluch J."/>
            <person name="Castinel A."/>
            <person name="Donnadieu C."/>
            <person name="Desvignes T."/>
            <person name="Floi Bucao C."/>
            <person name="Jouanno E."/>
            <person name="Wen M."/>
            <person name="Mejri S."/>
            <person name="Dirks R."/>
            <person name="Jansen H."/>
            <person name="Henkel C."/>
            <person name="Chen W.J."/>
            <person name="Zahm M."/>
            <person name="Cabau C."/>
            <person name="Klopp C."/>
            <person name="Thompson A.W."/>
            <person name="Robinson-Rechavi M."/>
            <person name="Braasch I."/>
            <person name="Lecointre G."/>
            <person name="Bobe J."/>
            <person name="Postlethwait J.H."/>
            <person name="Berthelot C."/>
            <person name="Roest Crollius H."/>
            <person name="Guiguen Y."/>
        </authorList>
    </citation>
    <scope>NUCLEOTIDE SEQUENCE</scope>
    <source>
        <strain evidence="4">NC1722</strain>
    </source>
</reference>
<organism evidence="4 5">
    <name type="scientific">Aldrovandia affinis</name>
    <dbReference type="NCBI Taxonomy" id="143900"/>
    <lineage>
        <taxon>Eukaryota</taxon>
        <taxon>Metazoa</taxon>
        <taxon>Chordata</taxon>
        <taxon>Craniata</taxon>
        <taxon>Vertebrata</taxon>
        <taxon>Euteleostomi</taxon>
        <taxon>Actinopterygii</taxon>
        <taxon>Neopterygii</taxon>
        <taxon>Teleostei</taxon>
        <taxon>Notacanthiformes</taxon>
        <taxon>Halosauridae</taxon>
        <taxon>Aldrovandia</taxon>
    </lineage>
</organism>
<dbReference type="GO" id="GO:0005615">
    <property type="term" value="C:extracellular space"/>
    <property type="evidence" value="ECO:0007669"/>
    <property type="project" value="InterPro"/>
</dbReference>
<dbReference type="InterPro" id="IPR000975">
    <property type="entry name" value="IL-1_fam"/>
</dbReference>
<dbReference type="EMBL" id="JAINUG010000099">
    <property type="protein sequence ID" value="KAJ8397208.1"/>
    <property type="molecule type" value="Genomic_DNA"/>
</dbReference>
<evidence type="ECO:0000256" key="3">
    <source>
        <dbReference type="ARBA" id="ARBA00022525"/>
    </source>
</evidence>
<dbReference type="Pfam" id="PF00340">
    <property type="entry name" value="IL1"/>
    <property type="match status" value="1"/>
</dbReference>
<dbReference type="GO" id="GO:0006954">
    <property type="term" value="P:inflammatory response"/>
    <property type="evidence" value="ECO:0007669"/>
    <property type="project" value="InterPro"/>
</dbReference>
<proteinExistence type="inferred from homology"/>
<gene>
    <name evidence="4" type="ORF">AAFF_G00440420</name>
</gene>
<evidence type="ECO:0008006" key="6">
    <source>
        <dbReference type="Google" id="ProtNLM"/>
    </source>
</evidence>
<comment type="similarity">
    <text evidence="2">Belongs to the IL-1 family.</text>
</comment>
<protein>
    <recommendedName>
        <fullName evidence="6">Interleukin-18</fullName>
    </recommendedName>
</protein>
<evidence type="ECO:0000313" key="5">
    <source>
        <dbReference type="Proteomes" id="UP001221898"/>
    </source>
</evidence>
<evidence type="ECO:0000256" key="2">
    <source>
        <dbReference type="ARBA" id="ARBA00010448"/>
    </source>
</evidence>
<dbReference type="InterPro" id="IPR008996">
    <property type="entry name" value="IL1/FGF"/>
</dbReference>